<dbReference type="Proteomes" id="UP001163223">
    <property type="component" value="Chromosome"/>
</dbReference>
<evidence type="ECO:0000313" key="2">
    <source>
        <dbReference type="Proteomes" id="UP001163223"/>
    </source>
</evidence>
<evidence type="ECO:0000313" key="1">
    <source>
        <dbReference type="EMBL" id="WAJ26426.1"/>
    </source>
</evidence>
<organism evidence="1 2">
    <name type="scientific">Antarcticirhabdus aurantiaca</name>
    <dbReference type="NCBI Taxonomy" id="2606717"/>
    <lineage>
        <taxon>Bacteria</taxon>
        <taxon>Pseudomonadati</taxon>
        <taxon>Pseudomonadota</taxon>
        <taxon>Alphaproteobacteria</taxon>
        <taxon>Hyphomicrobiales</taxon>
        <taxon>Aurantimonadaceae</taxon>
        <taxon>Antarcticirhabdus</taxon>
    </lineage>
</organism>
<reference evidence="1" key="1">
    <citation type="submission" date="2022-11" db="EMBL/GenBank/DDBJ databases">
        <title>beta-Carotene-producing bacterium, Jeongeuplla avenae sp. nov., alleviates the salt stress of Arabidopsis seedlings.</title>
        <authorList>
            <person name="Jiang L."/>
            <person name="Lee J."/>
        </authorList>
    </citation>
    <scope>NUCLEOTIDE SEQUENCE</scope>
    <source>
        <strain evidence="1">DY_R2A_6</strain>
    </source>
</reference>
<sequence length="467" mass="49856">MRIARFLIIVVALGLGGLGGFVAYAWEHAIDPIDPPQRTAFDPALVKHGADLAAVGNCNVCHTAPGGKVFAGGLALPTPFGTIYSTNITPDPETGIGRWSEEAFIRSMREGVDREGNHLYPAFPYDHFTRVTDDDNRALYAYLMTREPVRAETPANELPFPLDQRMVLAGWKLLFFREGAYQPDTAQSQTWNRGAYLAEGLGHCGACHSPRNAFGAVRTDAHYAGGESEGWTAYALNADSPAPIPWDVDSLTQYLHTGWEPRHGVARGPMAPVTQNLGALPETEARAMATYVASVMGEPTPEKKRRADALLAAETTHPPGVQVQSAGSQTAPVLPANAQRGAAIYAVACSSCHDAGRPLPYGGLRLDHSTAMYGPTPANPINVILNGLPAPEGERGPIMPGFAGSLDDGQIVDLLAYLRSTFSDEPPWEDPAPLVARLREAGVEAGVYALDSGSAAPANPSKQETTW</sequence>
<dbReference type="EMBL" id="CP113520">
    <property type="protein sequence ID" value="WAJ26426.1"/>
    <property type="molecule type" value="Genomic_DNA"/>
</dbReference>
<gene>
    <name evidence="1" type="ORF">OXU80_16165</name>
</gene>
<keyword evidence="2" id="KW-1185">Reference proteome</keyword>
<proteinExistence type="predicted"/>
<accession>A0ACD4NI09</accession>
<protein>
    <submittedName>
        <fullName evidence="1">Cytochrome c</fullName>
    </submittedName>
</protein>
<name>A0ACD4NI09_9HYPH</name>